<dbReference type="Proteomes" id="UP000654075">
    <property type="component" value="Unassembled WGS sequence"/>
</dbReference>
<feature type="domain" description="GST C-terminal" evidence="2">
    <location>
        <begin position="97"/>
        <end position="226"/>
    </location>
</feature>
<dbReference type="Pfam" id="PF02798">
    <property type="entry name" value="GST_N"/>
    <property type="match status" value="1"/>
</dbReference>
<dbReference type="OrthoDB" id="414243at2759"/>
<sequence length="228" mass="24741">MAMKLSYFDIRGIAEPTRLLFTAAKVDYEDIRYPLAMTTPGDFSTVVRAEFDAKKAEGEFDAAMGKVPILECGGVKIGQSKAIERFVAKKVGLMGSNEIEEAQIDMLCCHTVDIKDAYKAAKAAAGKDDMDAAMKKWFGETLPELLSKVEKSLPAGPGPWLVGNKLSYADVTFYYFLRDPKGFFDDVAAAAVATATAPRIHAACEATFADSGISEWVNNKRPAGSMPF</sequence>
<name>A0A813DAX7_POLGL</name>
<dbReference type="OMA" id="RIDQADW"/>
<evidence type="ECO:0008006" key="5">
    <source>
        <dbReference type="Google" id="ProtNLM"/>
    </source>
</evidence>
<dbReference type="InterPro" id="IPR004045">
    <property type="entry name" value="Glutathione_S-Trfase_N"/>
</dbReference>
<gene>
    <name evidence="3" type="ORF">PGLA1383_LOCUS3971</name>
</gene>
<organism evidence="3 4">
    <name type="scientific">Polarella glacialis</name>
    <name type="common">Dinoflagellate</name>
    <dbReference type="NCBI Taxonomy" id="89957"/>
    <lineage>
        <taxon>Eukaryota</taxon>
        <taxon>Sar</taxon>
        <taxon>Alveolata</taxon>
        <taxon>Dinophyceae</taxon>
        <taxon>Suessiales</taxon>
        <taxon>Suessiaceae</taxon>
        <taxon>Polarella</taxon>
    </lineage>
</organism>
<keyword evidence="4" id="KW-1185">Reference proteome</keyword>
<dbReference type="SUPFAM" id="SSF47616">
    <property type="entry name" value="GST C-terminal domain-like"/>
    <property type="match status" value="1"/>
</dbReference>
<evidence type="ECO:0000259" key="1">
    <source>
        <dbReference type="PROSITE" id="PS50404"/>
    </source>
</evidence>
<dbReference type="InterPro" id="IPR036282">
    <property type="entry name" value="Glutathione-S-Trfase_C_sf"/>
</dbReference>
<dbReference type="EMBL" id="CAJNNV010001434">
    <property type="protein sequence ID" value="CAE8585052.1"/>
    <property type="molecule type" value="Genomic_DNA"/>
</dbReference>
<dbReference type="InterPro" id="IPR050213">
    <property type="entry name" value="GST_superfamily"/>
</dbReference>
<dbReference type="PANTHER" id="PTHR11571:SF150">
    <property type="entry name" value="GLUTATHIONE S-TRANSFERASE"/>
    <property type="match status" value="1"/>
</dbReference>
<dbReference type="Pfam" id="PF14497">
    <property type="entry name" value="GST_C_3"/>
    <property type="match status" value="1"/>
</dbReference>
<feature type="domain" description="GST N-terminal" evidence="1">
    <location>
        <begin position="1"/>
        <end position="95"/>
    </location>
</feature>
<dbReference type="InterPro" id="IPR040079">
    <property type="entry name" value="Glutathione_S-Trfase"/>
</dbReference>
<dbReference type="AlphaFoldDB" id="A0A813DAX7"/>
<accession>A0A813DAX7</accession>
<evidence type="ECO:0000313" key="3">
    <source>
        <dbReference type="EMBL" id="CAE8585052.1"/>
    </source>
</evidence>
<comment type="caution">
    <text evidence="3">The sequence shown here is derived from an EMBL/GenBank/DDBJ whole genome shotgun (WGS) entry which is preliminary data.</text>
</comment>
<dbReference type="PANTHER" id="PTHR11571">
    <property type="entry name" value="GLUTATHIONE S-TRANSFERASE"/>
    <property type="match status" value="1"/>
</dbReference>
<dbReference type="PROSITE" id="PS50404">
    <property type="entry name" value="GST_NTER"/>
    <property type="match status" value="1"/>
</dbReference>
<dbReference type="SUPFAM" id="SSF52833">
    <property type="entry name" value="Thioredoxin-like"/>
    <property type="match status" value="1"/>
</dbReference>
<dbReference type="InterPro" id="IPR004046">
    <property type="entry name" value="GST_C"/>
</dbReference>
<dbReference type="CDD" id="cd03039">
    <property type="entry name" value="GST_N_Sigma_like"/>
    <property type="match status" value="1"/>
</dbReference>
<dbReference type="Gene3D" id="1.20.1050.10">
    <property type="match status" value="1"/>
</dbReference>
<dbReference type="Gene3D" id="3.40.30.10">
    <property type="entry name" value="Glutaredoxin"/>
    <property type="match status" value="1"/>
</dbReference>
<dbReference type="InterPro" id="IPR010987">
    <property type="entry name" value="Glutathione-S-Trfase_C-like"/>
</dbReference>
<dbReference type="SFLD" id="SFLDS00019">
    <property type="entry name" value="Glutathione_Transferase_(cytos"/>
    <property type="match status" value="1"/>
</dbReference>
<evidence type="ECO:0000259" key="2">
    <source>
        <dbReference type="PROSITE" id="PS50405"/>
    </source>
</evidence>
<dbReference type="GO" id="GO:0006749">
    <property type="term" value="P:glutathione metabolic process"/>
    <property type="evidence" value="ECO:0007669"/>
    <property type="project" value="TreeGrafter"/>
</dbReference>
<dbReference type="InterPro" id="IPR036249">
    <property type="entry name" value="Thioredoxin-like_sf"/>
</dbReference>
<protein>
    <recommendedName>
        <fullName evidence="5">Glutathione transferase</fullName>
    </recommendedName>
</protein>
<dbReference type="PROSITE" id="PS50405">
    <property type="entry name" value="GST_CTER"/>
    <property type="match status" value="1"/>
</dbReference>
<proteinExistence type="predicted"/>
<dbReference type="GO" id="GO:0004364">
    <property type="term" value="F:glutathione transferase activity"/>
    <property type="evidence" value="ECO:0007669"/>
    <property type="project" value="TreeGrafter"/>
</dbReference>
<reference evidence="3" key="1">
    <citation type="submission" date="2021-02" db="EMBL/GenBank/DDBJ databases">
        <authorList>
            <person name="Dougan E. K."/>
            <person name="Rhodes N."/>
            <person name="Thang M."/>
            <person name="Chan C."/>
        </authorList>
    </citation>
    <scope>NUCLEOTIDE SEQUENCE</scope>
</reference>
<evidence type="ECO:0000313" key="4">
    <source>
        <dbReference type="Proteomes" id="UP000654075"/>
    </source>
</evidence>